<keyword evidence="2" id="KW-0547">Nucleotide-binding</keyword>
<keyword evidence="6" id="KW-1185">Reference proteome</keyword>
<dbReference type="SUPFAM" id="SSF52540">
    <property type="entry name" value="P-loop containing nucleoside triphosphate hydrolases"/>
    <property type="match status" value="1"/>
</dbReference>
<proteinExistence type="predicted"/>
<evidence type="ECO:0000259" key="4">
    <source>
        <dbReference type="PROSITE" id="PS50893"/>
    </source>
</evidence>
<dbReference type="SMART" id="SM00382">
    <property type="entry name" value="AAA"/>
    <property type="match status" value="1"/>
</dbReference>
<sequence length="231" mass="26545">MRIINLKKKLGKFTIDIPYLELESGCIHGFIGENGSGKTTTAKLIADILKPDAGEILYDGLDSRSITMTAQKPYMLHTSVYENIIYPLKIRNIKPNEIEIDTMLKKYDLYEKKKQYARSLSSGEQQKLSLLRTLIFKPEFVIIDETLSNLSAESLELFENLILEIQKACCITWVLISHQPHIINELCDTVHFFANGRLIESGKKEQVFLYSQNPIVKTYVQRQVFGLLKER</sequence>
<evidence type="ECO:0000256" key="1">
    <source>
        <dbReference type="ARBA" id="ARBA00022448"/>
    </source>
</evidence>
<evidence type="ECO:0000256" key="2">
    <source>
        <dbReference type="ARBA" id="ARBA00022741"/>
    </source>
</evidence>
<dbReference type="PANTHER" id="PTHR43423:SF1">
    <property type="entry name" value="ABC TRANSPORTER I FAMILY MEMBER 17"/>
    <property type="match status" value="1"/>
</dbReference>
<name>A0A1H6XLU7_9FIRM</name>
<dbReference type="GO" id="GO:0016887">
    <property type="term" value="F:ATP hydrolysis activity"/>
    <property type="evidence" value="ECO:0007669"/>
    <property type="project" value="InterPro"/>
</dbReference>
<reference evidence="5 6" key="1">
    <citation type="submission" date="2016-10" db="EMBL/GenBank/DDBJ databases">
        <authorList>
            <person name="de Groot N.N."/>
        </authorList>
    </citation>
    <scope>NUCLEOTIDE SEQUENCE [LARGE SCALE GENOMIC DNA]</scope>
    <source>
        <strain evidence="5 6">DSM 2179</strain>
    </source>
</reference>
<dbReference type="Pfam" id="PF00005">
    <property type="entry name" value="ABC_tran"/>
    <property type="match status" value="1"/>
</dbReference>
<dbReference type="AlphaFoldDB" id="A0A1H6XLU7"/>
<organism evidence="5 6">
    <name type="scientific">Propionispira arboris</name>
    <dbReference type="NCBI Taxonomy" id="84035"/>
    <lineage>
        <taxon>Bacteria</taxon>
        <taxon>Bacillati</taxon>
        <taxon>Bacillota</taxon>
        <taxon>Negativicutes</taxon>
        <taxon>Selenomonadales</taxon>
        <taxon>Selenomonadaceae</taxon>
        <taxon>Propionispira</taxon>
    </lineage>
</organism>
<dbReference type="InterPro" id="IPR027417">
    <property type="entry name" value="P-loop_NTPase"/>
</dbReference>
<evidence type="ECO:0000313" key="5">
    <source>
        <dbReference type="EMBL" id="SEJ28534.1"/>
    </source>
</evidence>
<dbReference type="RefSeq" id="WP_091830316.1">
    <property type="nucleotide sequence ID" value="NZ_FNZK01000005.1"/>
</dbReference>
<evidence type="ECO:0000256" key="3">
    <source>
        <dbReference type="ARBA" id="ARBA00022840"/>
    </source>
</evidence>
<dbReference type="EMBL" id="FNZK01000005">
    <property type="protein sequence ID" value="SEJ28534.1"/>
    <property type="molecule type" value="Genomic_DNA"/>
</dbReference>
<dbReference type="InterPro" id="IPR003593">
    <property type="entry name" value="AAA+_ATPase"/>
</dbReference>
<dbReference type="GO" id="GO:0005524">
    <property type="term" value="F:ATP binding"/>
    <property type="evidence" value="ECO:0007669"/>
    <property type="project" value="UniProtKB-KW"/>
</dbReference>
<evidence type="ECO:0000313" key="6">
    <source>
        <dbReference type="Proteomes" id="UP000199662"/>
    </source>
</evidence>
<dbReference type="PROSITE" id="PS00211">
    <property type="entry name" value="ABC_TRANSPORTER_1"/>
    <property type="match status" value="1"/>
</dbReference>
<keyword evidence="3 5" id="KW-0067">ATP-binding</keyword>
<dbReference type="InterPro" id="IPR017871">
    <property type="entry name" value="ABC_transporter-like_CS"/>
</dbReference>
<dbReference type="InterPro" id="IPR003439">
    <property type="entry name" value="ABC_transporter-like_ATP-bd"/>
</dbReference>
<protein>
    <submittedName>
        <fullName evidence="5">Tungstate transport system ATP-binding protein</fullName>
    </submittedName>
</protein>
<accession>A0A1H6XLU7</accession>
<dbReference type="PROSITE" id="PS50893">
    <property type="entry name" value="ABC_TRANSPORTER_2"/>
    <property type="match status" value="1"/>
</dbReference>
<dbReference type="Proteomes" id="UP000199662">
    <property type="component" value="Unassembled WGS sequence"/>
</dbReference>
<keyword evidence="1" id="KW-0813">Transport</keyword>
<dbReference type="STRING" id="84035.SAMN05660742_105129"/>
<dbReference type="PANTHER" id="PTHR43423">
    <property type="entry name" value="ABC TRANSPORTER I FAMILY MEMBER 17"/>
    <property type="match status" value="1"/>
</dbReference>
<gene>
    <name evidence="5" type="ORF">SAMN05660742_105129</name>
</gene>
<feature type="domain" description="ABC transporter" evidence="4">
    <location>
        <begin position="1"/>
        <end position="220"/>
    </location>
</feature>
<dbReference type="Gene3D" id="3.40.50.300">
    <property type="entry name" value="P-loop containing nucleotide triphosphate hydrolases"/>
    <property type="match status" value="1"/>
</dbReference>